<accession>A0A6G1FRB6</accession>
<dbReference type="PROSITE" id="PS00028">
    <property type="entry name" value="ZINC_FINGER_C2H2_1"/>
    <property type="match status" value="1"/>
</dbReference>
<dbReference type="GeneID" id="54417393"/>
<dbReference type="RefSeq" id="XP_033530016.1">
    <property type="nucleotide sequence ID" value="XM_033676823.1"/>
</dbReference>
<feature type="region of interest" description="Disordered" evidence="2">
    <location>
        <begin position="240"/>
        <end position="277"/>
    </location>
</feature>
<name>A0A6G1FRB6_9PEZI</name>
<keyword evidence="5" id="KW-1185">Reference proteome</keyword>
<sequence length="376" mass="42229">MANNSPLPDDSLQSHTRTSPSSISTLGSSITGNFTSSPLKSVPSGCPLSSPAQQHIDRLILKPIKAEAGLQEFHPLIDDIPRRIGSGEISNLRDLEKVLILLAPVSPHTILCGSQAYHSMSGKTIAVSSKNYLRFCEQSIRVLISTVEYLPPRDLQLPSDRPYSNGYFLDLVAQVRNYAQIMATTRAREAAGQPLAEDDYHPSEKLSLRGGLSEDGTTIELVRTRKGGEPIPIAAESQLHPVQSKPASFKRPVYEDSDDESVHRSMARRKKNEPPSDVIHHCPSCDKEFKRPCDLTKHEKTHSRPFKCRVRSCKYHEYGWPTEKECERHYNDKHAANPHQYRCTFSGCTYTSKRESNCKQHMEKAHNVPYIRSKSN</sequence>
<gene>
    <name evidence="4 6" type="ORF">P152DRAFT_405635</name>
</gene>
<feature type="region of interest" description="Disordered" evidence="2">
    <location>
        <begin position="1"/>
        <end position="28"/>
    </location>
</feature>
<dbReference type="SMART" id="SM00355">
    <property type="entry name" value="ZnF_C2H2"/>
    <property type="match status" value="3"/>
</dbReference>
<dbReference type="OrthoDB" id="9368434at2759"/>
<feature type="domain" description="C2H2-type" evidence="3">
    <location>
        <begin position="280"/>
        <end position="307"/>
    </location>
</feature>
<reference evidence="6" key="3">
    <citation type="submission" date="2025-04" db="UniProtKB">
        <authorList>
            <consortium name="RefSeq"/>
        </authorList>
    </citation>
    <scope>IDENTIFICATION</scope>
    <source>
        <strain evidence="6">CBS 781.70</strain>
    </source>
</reference>
<evidence type="ECO:0000256" key="2">
    <source>
        <dbReference type="SAM" id="MobiDB-lite"/>
    </source>
</evidence>
<dbReference type="InterPro" id="IPR013087">
    <property type="entry name" value="Znf_C2H2_type"/>
</dbReference>
<keyword evidence="1" id="KW-0479">Metal-binding</keyword>
<protein>
    <recommendedName>
        <fullName evidence="3">C2H2-type domain-containing protein</fullName>
    </recommendedName>
</protein>
<reference evidence="6" key="2">
    <citation type="submission" date="2020-04" db="EMBL/GenBank/DDBJ databases">
        <authorList>
            <consortium name="NCBI Genome Project"/>
        </authorList>
    </citation>
    <scope>NUCLEOTIDE SEQUENCE</scope>
    <source>
        <strain evidence="6">CBS 781.70</strain>
    </source>
</reference>
<evidence type="ECO:0000259" key="3">
    <source>
        <dbReference type="PROSITE" id="PS50157"/>
    </source>
</evidence>
<evidence type="ECO:0000313" key="5">
    <source>
        <dbReference type="Proteomes" id="UP000504638"/>
    </source>
</evidence>
<dbReference type="GO" id="GO:0008270">
    <property type="term" value="F:zinc ion binding"/>
    <property type="evidence" value="ECO:0007669"/>
    <property type="project" value="UniProtKB-KW"/>
</dbReference>
<keyword evidence="1" id="KW-0863">Zinc-finger</keyword>
<evidence type="ECO:0000256" key="1">
    <source>
        <dbReference type="PROSITE-ProRule" id="PRU00042"/>
    </source>
</evidence>
<organism evidence="4">
    <name type="scientific">Eremomyces bilateralis CBS 781.70</name>
    <dbReference type="NCBI Taxonomy" id="1392243"/>
    <lineage>
        <taxon>Eukaryota</taxon>
        <taxon>Fungi</taxon>
        <taxon>Dikarya</taxon>
        <taxon>Ascomycota</taxon>
        <taxon>Pezizomycotina</taxon>
        <taxon>Dothideomycetes</taxon>
        <taxon>Dothideomycetes incertae sedis</taxon>
        <taxon>Eremomycetales</taxon>
        <taxon>Eremomycetaceae</taxon>
        <taxon>Eremomyces</taxon>
    </lineage>
</organism>
<dbReference type="AlphaFoldDB" id="A0A6G1FRB6"/>
<feature type="compositionally biased region" description="Low complexity" evidence="2">
    <location>
        <begin position="18"/>
        <end position="28"/>
    </location>
</feature>
<dbReference type="Proteomes" id="UP000504638">
    <property type="component" value="Unplaced"/>
</dbReference>
<dbReference type="EMBL" id="ML975185">
    <property type="protein sequence ID" value="KAF1808385.1"/>
    <property type="molecule type" value="Genomic_DNA"/>
</dbReference>
<feature type="non-terminal residue" evidence="4">
    <location>
        <position position="376"/>
    </location>
</feature>
<proteinExistence type="predicted"/>
<dbReference type="PROSITE" id="PS50157">
    <property type="entry name" value="ZINC_FINGER_C2H2_2"/>
    <property type="match status" value="1"/>
</dbReference>
<evidence type="ECO:0000313" key="6">
    <source>
        <dbReference type="RefSeq" id="XP_033530016.1"/>
    </source>
</evidence>
<feature type="compositionally biased region" description="Polar residues" evidence="2">
    <location>
        <begin position="1"/>
        <end position="17"/>
    </location>
</feature>
<evidence type="ECO:0000313" key="4">
    <source>
        <dbReference type="EMBL" id="KAF1808385.1"/>
    </source>
</evidence>
<keyword evidence="1" id="KW-0862">Zinc</keyword>
<reference evidence="4 6" key="1">
    <citation type="submission" date="2020-01" db="EMBL/GenBank/DDBJ databases">
        <authorList>
            <consortium name="DOE Joint Genome Institute"/>
            <person name="Haridas S."/>
            <person name="Albert R."/>
            <person name="Binder M."/>
            <person name="Bloem J."/>
            <person name="Labutti K."/>
            <person name="Salamov A."/>
            <person name="Andreopoulos B."/>
            <person name="Baker S.E."/>
            <person name="Barry K."/>
            <person name="Bills G."/>
            <person name="Bluhm B.H."/>
            <person name="Cannon C."/>
            <person name="Castanera R."/>
            <person name="Culley D.E."/>
            <person name="Daum C."/>
            <person name="Ezra D."/>
            <person name="Gonzalez J.B."/>
            <person name="Henrissat B."/>
            <person name="Kuo A."/>
            <person name="Liang C."/>
            <person name="Lipzen A."/>
            <person name="Lutzoni F."/>
            <person name="Magnuson J."/>
            <person name="Mondo S."/>
            <person name="Nolan M."/>
            <person name="Ohm R."/>
            <person name="Pangilinan J."/>
            <person name="Park H.-J."/>
            <person name="Ramirez L."/>
            <person name="Alfaro M."/>
            <person name="Sun H."/>
            <person name="Tritt A."/>
            <person name="Yoshinaga Y."/>
            <person name="Zwiers L.-H."/>
            <person name="Turgeon B.G."/>
            <person name="Goodwin S.B."/>
            <person name="Spatafora J.W."/>
            <person name="Crous P.W."/>
            <person name="Grigoriev I.V."/>
        </authorList>
    </citation>
    <scope>NUCLEOTIDE SEQUENCE</scope>
    <source>
        <strain evidence="4 6">CBS 781.70</strain>
    </source>
</reference>